<evidence type="ECO:0000259" key="2">
    <source>
        <dbReference type="Pfam" id="PF01926"/>
    </source>
</evidence>
<name>W1PWY8_AMBTC</name>
<dbReference type="Gene3D" id="3.20.20.70">
    <property type="entry name" value="Aldolase class I"/>
    <property type="match status" value="1"/>
</dbReference>
<evidence type="ECO:0000313" key="3">
    <source>
        <dbReference type="EMBL" id="ERN12688.1"/>
    </source>
</evidence>
<dbReference type="eggNOG" id="KOG0448">
    <property type="taxonomic scope" value="Eukaryota"/>
</dbReference>
<dbReference type="InterPro" id="IPR013785">
    <property type="entry name" value="Aldolase_TIM"/>
</dbReference>
<dbReference type="FunFam" id="3.40.50.300:FF:001052">
    <property type="entry name" value="Probable transmembrane GTPase FZO-like, chloroplastic"/>
    <property type="match status" value="1"/>
</dbReference>
<organism evidence="3 4">
    <name type="scientific">Amborella trichopoda</name>
    <dbReference type="NCBI Taxonomy" id="13333"/>
    <lineage>
        <taxon>Eukaryota</taxon>
        <taxon>Viridiplantae</taxon>
        <taxon>Streptophyta</taxon>
        <taxon>Embryophyta</taxon>
        <taxon>Tracheophyta</taxon>
        <taxon>Spermatophyta</taxon>
        <taxon>Magnoliopsida</taxon>
        <taxon>Amborellales</taxon>
        <taxon>Amborellaceae</taxon>
        <taxon>Amborella</taxon>
    </lineage>
</organism>
<dbReference type="HOGENOM" id="CLU_014646_0_0_1"/>
<accession>W1PWY8</accession>
<evidence type="ECO:0000256" key="1">
    <source>
        <dbReference type="SAM" id="MobiDB-lite"/>
    </source>
</evidence>
<dbReference type="NCBIfam" id="TIGR00231">
    <property type="entry name" value="small_GTP"/>
    <property type="match status" value="1"/>
</dbReference>
<dbReference type="CDD" id="cd09912">
    <property type="entry name" value="DLP_2"/>
    <property type="match status" value="1"/>
</dbReference>
<dbReference type="GO" id="GO:0031969">
    <property type="term" value="C:chloroplast membrane"/>
    <property type="evidence" value="ECO:0000318"/>
    <property type="project" value="GO_Central"/>
</dbReference>
<dbReference type="Pfam" id="PF01926">
    <property type="entry name" value="MMR_HSR1"/>
    <property type="match status" value="1"/>
</dbReference>
<dbReference type="GO" id="GO:0010027">
    <property type="term" value="P:thylakoid membrane organization"/>
    <property type="evidence" value="ECO:0000318"/>
    <property type="project" value="GO_Central"/>
</dbReference>
<dbReference type="InterPro" id="IPR051943">
    <property type="entry name" value="TRAFAC_Dynamin-like_GTPase"/>
</dbReference>
<dbReference type="Gene3D" id="3.40.50.300">
    <property type="entry name" value="P-loop containing nucleotide triphosphate hydrolases"/>
    <property type="match status" value="1"/>
</dbReference>
<proteinExistence type="predicted"/>
<gene>
    <name evidence="3" type="ORF">AMTR_s00025p00248100</name>
</gene>
<dbReference type="OrthoDB" id="422720at2759"/>
<sequence length="947" mass="104574">MAATASILCNSYSFPVSCFQFPVKTSSASSSLSLLSSFSQATFLLHSISSFSPFSLSTFSPSSHRLHRRRPSFRSQFGSTRSQNEPDVKKTLFPGGFKRAEIKVPTLILQLEVAEVLEGGDALRFTDAAVSEMVSMVVLNGGDESAGRIYEAALALKRVLRGSSYLLISERVDIASAVGANGVVLSDQGLPAIIARNMMMESKSESIVLPLVARTVTTTESALSASNSEGADFLIFAINNEKDVEMLSRSVVRNVKVPVFTMINSLESSELHNGAAKLLQSGASGLVISSHDMQFRGDVYSQLLSSAILTEKGNQEELQSPEKIKLMNGEDFHANKTVDGITKIEDIEKQIIEAERPVLLEAIDFIRKTAPQMEEISLLVDAVARLDEPFLLVIVGEFNSGKSTVINALLGRKYMEDGVVPTTNEITLLCYSGSGSNDYKRCERHPDGQYICYLPSPVLKDMNLVDTPGTNVILQRQQRLTEEFVPRADLLLFIISADRPLTESEVNFLRYVQQWKKKVVFILNKSDLYQNSSELEEATRFISENAQKLLSADSVTLYPVSARSALQAKVSATGDDGQIDQEIFSSDLRWKTSGFYELEQYLFSFLDTSTDMGMERMRLKLETPIGIACTLLAACERQVIQECEKTKKDLILVNKIVGSVKEYANKMESESTFWKKQALSLVDTAKARAENLINSTLRLSNIDMAASYMFRGEEYSSIPAASKVQNEILGTALSDAQKLLVDYSTWLDCSNAREGMQYTQIFEKEWPGFVFPEGLTLSEKNQLLDRREEHSIKVLEQFSASAATKLFDQEIREVVLGTIGGLGAAGLSASLLTTVLETTAEDLLALGLCSAGGLLVISNYPARRKELVNKVNKVADSLGRELELAMQKDLDDTIGNLAGFAECISRPYQEATQNKLNYLLDIQKELLSTGEKLRTLQNEIQNIHIPQ</sequence>
<dbReference type="FunFam" id="3.20.20.70:FF:000243">
    <property type="entry name" value="Probable transmembrane GTPase FZO-like, chloroplastic"/>
    <property type="match status" value="1"/>
</dbReference>
<dbReference type="InterPro" id="IPR027417">
    <property type="entry name" value="P-loop_NTPase"/>
</dbReference>
<dbReference type="AlphaFoldDB" id="W1PWY8"/>
<dbReference type="KEGG" id="atr:18440909"/>
<dbReference type="Gramene" id="ERN12688">
    <property type="protein sequence ID" value="ERN12688"/>
    <property type="gene ID" value="AMTR_s00025p00248100"/>
</dbReference>
<reference evidence="4" key="1">
    <citation type="journal article" date="2013" name="Science">
        <title>The Amborella genome and the evolution of flowering plants.</title>
        <authorList>
            <consortium name="Amborella Genome Project"/>
        </authorList>
    </citation>
    <scope>NUCLEOTIDE SEQUENCE [LARGE SCALE GENOMIC DNA]</scope>
</reference>
<dbReference type="PANTHER" id="PTHR43681">
    <property type="entry name" value="TRANSMEMBRANE GTPASE FZO"/>
    <property type="match status" value="1"/>
</dbReference>
<protein>
    <recommendedName>
        <fullName evidence="2">G domain-containing protein</fullName>
    </recommendedName>
</protein>
<evidence type="ECO:0000313" key="4">
    <source>
        <dbReference type="Proteomes" id="UP000017836"/>
    </source>
</evidence>
<feature type="domain" description="G" evidence="2">
    <location>
        <begin position="393"/>
        <end position="525"/>
    </location>
</feature>
<dbReference type="GO" id="GO:0010228">
    <property type="term" value="P:vegetative to reproductive phase transition of meristem"/>
    <property type="evidence" value="ECO:0007669"/>
    <property type="project" value="EnsemblPlants"/>
</dbReference>
<keyword evidence="4" id="KW-1185">Reference proteome</keyword>
<dbReference type="PANTHER" id="PTHR43681:SF1">
    <property type="entry name" value="SARCALUMENIN"/>
    <property type="match status" value="1"/>
</dbReference>
<dbReference type="OMA" id="HFWEDVQ"/>
<feature type="region of interest" description="Disordered" evidence="1">
    <location>
        <begin position="60"/>
        <end position="86"/>
    </location>
</feature>
<dbReference type="GO" id="GO:0009707">
    <property type="term" value="C:chloroplast outer membrane"/>
    <property type="evidence" value="ECO:0007669"/>
    <property type="project" value="EnsemblPlants"/>
</dbReference>
<dbReference type="EMBL" id="KI392614">
    <property type="protein sequence ID" value="ERN12688.1"/>
    <property type="molecule type" value="Genomic_DNA"/>
</dbReference>
<dbReference type="InterPro" id="IPR006073">
    <property type="entry name" value="GTP-bd"/>
</dbReference>
<dbReference type="Proteomes" id="UP000017836">
    <property type="component" value="Unassembled WGS sequence"/>
</dbReference>
<dbReference type="GO" id="GO:0005525">
    <property type="term" value="F:GTP binding"/>
    <property type="evidence" value="ECO:0007669"/>
    <property type="project" value="InterPro"/>
</dbReference>
<dbReference type="STRING" id="13333.W1PWY8"/>
<dbReference type="InterPro" id="IPR005225">
    <property type="entry name" value="Small_GTP-bd"/>
</dbReference>
<dbReference type="GO" id="GO:0034051">
    <property type="term" value="P:negative regulation of plant-type hypersensitive response"/>
    <property type="evidence" value="ECO:0007669"/>
    <property type="project" value="EnsemblPlants"/>
</dbReference>
<dbReference type="GO" id="GO:1900425">
    <property type="term" value="P:negative regulation of defense response to bacterium"/>
    <property type="evidence" value="ECO:0007669"/>
    <property type="project" value="EnsemblPlants"/>
</dbReference>
<dbReference type="SUPFAM" id="SSF52540">
    <property type="entry name" value="P-loop containing nucleoside triphosphate hydrolases"/>
    <property type="match status" value="1"/>
</dbReference>
<dbReference type="CDD" id="cd00564">
    <property type="entry name" value="TMP_TenI"/>
    <property type="match status" value="1"/>
</dbReference>
<dbReference type="InterPro" id="IPR022998">
    <property type="entry name" value="ThiamineP_synth_TenI"/>
</dbReference>